<comment type="caution">
    <text evidence="2">The sequence shown here is derived from an EMBL/GenBank/DDBJ whole genome shotgun (WGS) entry which is preliminary data.</text>
</comment>
<keyword evidence="3" id="KW-1185">Reference proteome</keyword>
<feature type="region of interest" description="Disordered" evidence="1">
    <location>
        <begin position="169"/>
        <end position="188"/>
    </location>
</feature>
<sequence>MLPATPRKLNQELANATTSSAVLRVIGSHLPEFDAINVVTALHKLARRQAAALRTAPRRSRARCATGCWGSAAAPRACRRGSWRPPCGRWRHSGPSLSAPRALADGALLRAVDFNPQDCANTLWAVAAARAEHPALVQALCATAAAKLRRFRPQECANAVWAVAALRAQESRSSRSGPSGRSAEAPRS</sequence>
<protein>
    <submittedName>
        <fullName evidence="2">Uncharacterized protein</fullName>
    </submittedName>
</protein>
<accession>A0ABN9TSX3</accession>
<dbReference type="Proteomes" id="UP001189429">
    <property type="component" value="Unassembled WGS sequence"/>
</dbReference>
<proteinExistence type="predicted"/>
<evidence type="ECO:0000313" key="2">
    <source>
        <dbReference type="EMBL" id="CAK0848922.1"/>
    </source>
</evidence>
<dbReference type="EMBL" id="CAUYUJ010015021">
    <property type="protein sequence ID" value="CAK0848922.1"/>
    <property type="molecule type" value="Genomic_DNA"/>
</dbReference>
<name>A0ABN9TSX3_9DINO</name>
<gene>
    <name evidence="2" type="ORF">PCOR1329_LOCUS41752</name>
</gene>
<evidence type="ECO:0000256" key="1">
    <source>
        <dbReference type="SAM" id="MobiDB-lite"/>
    </source>
</evidence>
<reference evidence="2" key="1">
    <citation type="submission" date="2023-10" db="EMBL/GenBank/DDBJ databases">
        <authorList>
            <person name="Chen Y."/>
            <person name="Shah S."/>
            <person name="Dougan E. K."/>
            <person name="Thang M."/>
            <person name="Chan C."/>
        </authorList>
    </citation>
    <scope>NUCLEOTIDE SEQUENCE [LARGE SCALE GENOMIC DNA]</scope>
</reference>
<evidence type="ECO:0000313" key="3">
    <source>
        <dbReference type="Proteomes" id="UP001189429"/>
    </source>
</evidence>
<organism evidence="2 3">
    <name type="scientific">Prorocentrum cordatum</name>
    <dbReference type="NCBI Taxonomy" id="2364126"/>
    <lineage>
        <taxon>Eukaryota</taxon>
        <taxon>Sar</taxon>
        <taxon>Alveolata</taxon>
        <taxon>Dinophyceae</taxon>
        <taxon>Prorocentrales</taxon>
        <taxon>Prorocentraceae</taxon>
        <taxon>Prorocentrum</taxon>
    </lineage>
</organism>